<evidence type="ECO:0000313" key="10">
    <source>
        <dbReference type="EMBL" id="SDK68428.1"/>
    </source>
</evidence>
<dbReference type="AlphaFoldDB" id="A0A1G9DX46"/>
<dbReference type="Pfam" id="PF25198">
    <property type="entry name" value="Spore_GerAC_N"/>
    <property type="match status" value="1"/>
</dbReference>
<dbReference type="OrthoDB" id="9816067at2"/>
<dbReference type="InterPro" id="IPR038501">
    <property type="entry name" value="Spore_GerAC_C_sf"/>
</dbReference>
<dbReference type="PROSITE" id="PS51257">
    <property type="entry name" value="PROKAR_LIPOPROTEIN"/>
    <property type="match status" value="1"/>
</dbReference>
<keyword evidence="4" id="KW-0732">Signal</keyword>
<comment type="similarity">
    <text evidence="2">Belongs to the GerABKC lipoprotein family.</text>
</comment>
<dbReference type="GO" id="GO:0009847">
    <property type="term" value="P:spore germination"/>
    <property type="evidence" value="ECO:0007669"/>
    <property type="project" value="InterPro"/>
</dbReference>
<feature type="domain" description="Spore germination GerAC-like C-terminal" evidence="8">
    <location>
        <begin position="226"/>
        <end position="390"/>
    </location>
</feature>
<keyword evidence="3" id="KW-0309">Germination</keyword>
<dbReference type="PANTHER" id="PTHR35789">
    <property type="entry name" value="SPORE GERMINATION PROTEIN B3"/>
    <property type="match status" value="1"/>
</dbReference>
<dbReference type="PANTHER" id="PTHR35789:SF1">
    <property type="entry name" value="SPORE GERMINATION PROTEIN B3"/>
    <property type="match status" value="1"/>
</dbReference>
<dbReference type="InterPro" id="IPR046953">
    <property type="entry name" value="Spore_GerAC-like_C"/>
</dbReference>
<protein>
    <submittedName>
        <fullName evidence="10">Spore germination protein KC</fullName>
    </submittedName>
</protein>
<dbReference type="InterPro" id="IPR057336">
    <property type="entry name" value="GerAC_N"/>
</dbReference>
<evidence type="ECO:0000256" key="1">
    <source>
        <dbReference type="ARBA" id="ARBA00004635"/>
    </source>
</evidence>
<name>A0A1G9DX46_9BACL</name>
<evidence type="ECO:0000256" key="6">
    <source>
        <dbReference type="ARBA" id="ARBA00023139"/>
    </source>
</evidence>
<dbReference type="NCBIfam" id="TIGR02887">
    <property type="entry name" value="spore_ger_x_C"/>
    <property type="match status" value="1"/>
</dbReference>
<evidence type="ECO:0000256" key="3">
    <source>
        <dbReference type="ARBA" id="ARBA00022544"/>
    </source>
</evidence>
<dbReference type="Proteomes" id="UP000199050">
    <property type="component" value="Unassembled WGS sequence"/>
</dbReference>
<comment type="subcellular location">
    <subcellularLocation>
        <location evidence="1">Membrane</location>
        <topology evidence="1">Lipid-anchor</topology>
    </subcellularLocation>
</comment>
<gene>
    <name evidence="10" type="ORF">SAMN05216192_15019</name>
</gene>
<evidence type="ECO:0000259" key="9">
    <source>
        <dbReference type="Pfam" id="PF25198"/>
    </source>
</evidence>
<dbReference type="EMBL" id="FNDX01000050">
    <property type="protein sequence ID" value="SDK68428.1"/>
    <property type="molecule type" value="Genomic_DNA"/>
</dbReference>
<feature type="domain" description="Spore germination protein N-terminal" evidence="9">
    <location>
        <begin position="24"/>
        <end position="199"/>
    </location>
</feature>
<evidence type="ECO:0000256" key="7">
    <source>
        <dbReference type="ARBA" id="ARBA00023288"/>
    </source>
</evidence>
<reference evidence="11" key="1">
    <citation type="submission" date="2016-10" db="EMBL/GenBank/DDBJ databases">
        <authorList>
            <person name="Varghese N."/>
            <person name="Submissions S."/>
        </authorList>
    </citation>
    <scope>NUCLEOTIDE SEQUENCE [LARGE SCALE GENOMIC DNA]</scope>
    <source>
        <strain evidence="11">CGMCC 1.11012</strain>
    </source>
</reference>
<proteinExistence type="inferred from homology"/>
<dbReference type="InterPro" id="IPR008844">
    <property type="entry name" value="Spore_GerAC-like"/>
</dbReference>
<evidence type="ECO:0000313" key="11">
    <source>
        <dbReference type="Proteomes" id="UP000199050"/>
    </source>
</evidence>
<dbReference type="Pfam" id="PF05504">
    <property type="entry name" value="Spore_GerAC"/>
    <property type="match status" value="1"/>
</dbReference>
<dbReference type="Gene3D" id="6.20.190.10">
    <property type="entry name" value="Nutrient germinant receptor protein C, domain 1"/>
    <property type="match status" value="1"/>
</dbReference>
<organism evidence="10 11">
    <name type="scientific">Paenibacillus typhae</name>
    <dbReference type="NCBI Taxonomy" id="1174501"/>
    <lineage>
        <taxon>Bacteria</taxon>
        <taxon>Bacillati</taxon>
        <taxon>Bacillota</taxon>
        <taxon>Bacilli</taxon>
        <taxon>Bacillales</taxon>
        <taxon>Paenibacillaceae</taxon>
        <taxon>Paenibacillus</taxon>
    </lineage>
</organism>
<dbReference type="GO" id="GO:0016020">
    <property type="term" value="C:membrane"/>
    <property type="evidence" value="ECO:0007669"/>
    <property type="project" value="UniProtKB-SubCell"/>
</dbReference>
<keyword evidence="11" id="KW-1185">Reference proteome</keyword>
<keyword evidence="5" id="KW-0472">Membrane</keyword>
<dbReference type="Gene3D" id="3.30.300.210">
    <property type="entry name" value="Nutrient germinant receptor protein C, domain 3"/>
    <property type="match status" value="1"/>
</dbReference>
<evidence type="ECO:0000256" key="2">
    <source>
        <dbReference type="ARBA" id="ARBA00007886"/>
    </source>
</evidence>
<sequence length="401" mass="44217">MKSRLALLLAVCISCSLVLSGCWNSRELNELAIVSGIGIDSLDGKPGYRVTFQIINPSSSSQTMGSTSNQPPIVIVSATDRTIFGALRKASRRATRQLFFAHTQLVIIGESLARTGVTSIFDIFERSHELRLNSAVLVSKDTDAASVLKLLTTLETLPSMGLLKKMQNTSQVWGENRRVTVFEVINGITGASDFTINGVQIVGDVVEGQKKSSLEQSDPMVGSLMSGLGVFKEGQLIGWLNGPESRGTQWMLNKLNETNVNVDSPDTEEDIAVNIFYSKTRVKVELQDGKPVFHVHIAEEGIINETGGFVDLSKEKELEALEQGIEQKTADEVRQAFEAAQKMKTDIFNLGNELKRIHPDQWEKVKQDWSSAFAEGELDLRVEAFIRSTGMRLKPYIPAKK</sequence>
<evidence type="ECO:0000256" key="5">
    <source>
        <dbReference type="ARBA" id="ARBA00023136"/>
    </source>
</evidence>
<keyword evidence="7" id="KW-0449">Lipoprotein</keyword>
<keyword evidence="6" id="KW-0564">Palmitate</keyword>
<accession>A0A1G9DX46</accession>
<evidence type="ECO:0000256" key="4">
    <source>
        <dbReference type="ARBA" id="ARBA00022729"/>
    </source>
</evidence>
<dbReference type="STRING" id="1174501.SAMN05216192_15019"/>
<dbReference type="RefSeq" id="WP_090719055.1">
    <property type="nucleotide sequence ID" value="NZ_CBCSKY010000054.1"/>
</dbReference>
<evidence type="ECO:0000259" key="8">
    <source>
        <dbReference type="Pfam" id="PF05504"/>
    </source>
</evidence>